<protein>
    <submittedName>
        <fullName evidence="2">Uncharacterized protein</fullName>
    </submittedName>
</protein>
<evidence type="ECO:0000313" key="3">
    <source>
        <dbReference type="Proteomes" id="UP000233551"/>
    </source>
</evidence>
<dbReference type="AlphaFoldDB" id="A0A2I0JJZ4"/>
<accession>A0A2I0JJZ4</accession>
<name>A0A2I0JJZ4_PUNGR</name>
<proteinExistence type="predicted"/>
<dbReference type="Proteomes" id="UP000233551">
    <property type="component" value="Unassembled WGS sequence"/>
</dbReference>
<comment type="caution">
    <text evidence="2">The sequence shown here is derived from an EMBL/GenBank/DDBJ whole genome shotgun (WGS) entry which is preliminary data.</text>
</comment>
<organism evidence="2 3">
    <name type="scientific">Punica granatum</name>
    <name type="common">Pomegranate</name>
    <dbReference type="NCBI Taxonomy" id="22663"/>
    <lineage>
        <taxon>Eukaryota</taxon>
        <taxon>Viridiplantae</taxon>
        <taxon>Streptophyta</taxon>
        <taxon>Embryophyta</taxon>
        <taxon>Tracheophyta</taxon>
        <taxon>Spermatophyta</taxon>
        <taxon>Magnoliopsida</taxon>
        <taxon>eudicotyledons</taxon>
        <taxon>Gunneridae</taxon>
        <taxon>Pentapetalae</taxon>
        <taxon>rosids</taxon>
        <taxon>malvids</taxon>
        <taxon>Myrtales</taxon>
        <taxon>Lythraceae</taxon>
        <taxon>Punica</taxon>
    </lineage>
</organism>
<feature type="compositionally biased region" description="Polar residues" evidence="1">
    <location>
        <begin position="135"/>
        <end position="148"/>
    </location>
</feature>
<dbReference type="EMBL" id="PGOL01001608">
    <property type="protein sequence ID" value="PKI56260.1"/>
    <property type="molecule type" value="Genomic_DNA"/>
</dbReference>
<evidence type="ECO:0000313" key="2">
    <source>
        <dbReference type="EMBL" id="PKI56260.1"/>
    </source>
</evidence>
<sequence>MSTLANGNGGLYSTTASTSSRWDRSGPSISPFNGGAVAWNQPVASSYMHGSNIVFVGPPQSPVNFVIPYISNRHHNPDGTRPPTLGGGNQGHNDAMHCPQLPASPSCTAPRNSSPHVSRDARSPSSIQRRAPRNDSPQESTNTLSDSGSRMLGKIPMNTGPPASASVPSTIDLELGSFSVLGREGH</sequence>
<gene>
    <name evidence="2" type="ORF">CRG98_023279</name>
</gene>
<feature type="region of interest" description="Disordered" evidence="1">
    <location>
        <begin position="74"/>
        <end position="168"/>
    </location>
</feature>
<keyword evidence="3" id="KW-1185">Reference proteome</keyword>
<reference evidence="2 3" key="1">
    <citation type="submission" date="2017-11" db="EMBL/GenBank/DDBJ databases">
        <title>De-novo sequencing of pomegranate (Punica granatum L.) genome.</title>
        <authorList>
            <person name="Akparov Z."/>
            <person name="Amiraslanov A."/>
            <person name="Hajiyeva S."/>
            <person name="Abbasov M."/>
            <person name="Kaur K."/>
            <person name="Hamwieh A."/>
            <person name="Solovyev V."/>
            <person name="Salamov A."/>
            <person name="Braich B."/>
            <person name="Kosarev P."/>
            <person name="Mahmoud A."/>
            <person name="Hajiyev E."/>
            <person name="Babayeva S."/>
            <person name="Izzatullayeva V."/>
            <person name="Mammadov A."/>
            <person name="Mammadov A."/>
            <person name="Sharifova S."/>
            <person name="Ojaghi J."/>
            <person name="Eynullazada K."/>
            <person name="Bayramov B."/>
            <person name="Abdulazimova A."/>
            <person name="Shahmuradov I."/>
        </authorList>
    </citation>
    <scope>NUCLEOTIDE SEQUENCE [LARGE SCALE GENOMIC DNA]</scope>
    <source>
        <strain evidence="3">cv. AG2017</strain>
        <tissue evidence="2">Leaf</tissue>
    </source>
</reference>
<feature type="compositionally biased region" description="Polar residues" evidence="1">
    <location>
        <begin position="103"/>
        <end position="116"/>
    </location>
</feature>
<feature type="region of interest" description="Disordered" evidence="1">
    <location>
        <begin position="1"/>
        <end position="25"/>
    </location>
</feature>
<feature type="compositionally biased region" description="Polar residues" evidence="1">
    <location>
        <begin position="1"/>
        <end position="20"/>
    </location>
</feature>
<evidence type="ECO:0000256" key="1">
    <source>
        <dbReference type="SAM" id="MobiDB-lite"/>
    </source>
</evidence>